<evidence type="ECO:0000256" key="1">
    <source>
        <dbReference type="ARBA" id="ARBA00004123"/>
    </source>
</evidence>
<keyword evidence="4" id="KW-1185">Reference proteome</keyword>
<dbReference type="OrthoDB" id="286062at2759"/>
<accession>A0A8S1RDY2</accession>
<proteinExistence type="predicted"/>
<dbReference type="GO" id="GO:0032039">
    <property type="term" value="C:integrator complex"/>
    <property type="evidence" value="ECO:0007669"/>
    <property type="project" value="InterPro"/>
</dbReference>
<keyword evidence="2" id="KW-0539">Nucleus</keyword>
<dbReference type="PANTHER" id="PTHR46094:SF1">
    <property type="entry name" value="INTEGRATOR COMPLEX SUBUNIT 9"/>
    <property type="match status" value="1"/>
</dbReference>
<sequence>MADQLFFYPLCSLERKFPYLYVLEIAGIKIMWSQGFPLNDLLYLTIHQKLKKVKLNESKDYSIKEGEHLFMNNTVRFDLQFINHIIFNEIDVFLVCTQIDLLLLNYLVKLKQFKPQIICTNATYLLGQHFIKELYQWSEIRNRHFYSFQENYNKEEESFKVFEELYQTNYQEFTEAFPFKEIDCTLVNYGQIVKIPLLQIQEVIAIESQSTGTGIGDSSFIISLGNYFKIAIANGLNNTNFNFVHKEISLKLKDVDYLIYGLPQNRIHQSFLSKTYELLQYGLNVVIPFNSYQTILDLQDEIDDNLQHKCFKIFIISSEFHNYTLIANSLVEYLNKKLQQSILKDNPQNPFNKILYLIKAQKIIVAPSIEKIKFEGFSLKETLKGITPSVFFIFDSSLRLAQALFLFDLLEQIGQMTTIYTQKINNTDITFGLQLIDPDFYDEKLLHQIRSSYKFSLAQAPISNQPQFIPWPDSYIKTFLIPESTTIQTKSIVLNYKMLQKITLKISQIIVPIKPQLIGSGKNIIGNIELSNVKMNISDNNEAEFKKSNPPDIQYIVGNISEETIRKISEEIQKYIGLFPRYSSLENIEFINVDNQICAKVEILQNETKVYAKTQDDIKRISDIVFRCLAIRKL</sequence>
<organism evidence="3 4">
    <name type="scientific">Paramecium sonneborni</name>
    <dbReference type="NCBI Taxonomy" id="65129"/>
    <lineage>
        <taxon>Eukaryota</taxon>
        <taxon>Sar</taxon>
        <taxon>Alveolata</taxon>
        <taxon>Ciliophora</taxon>
        <taxon>Intramacronucleata</taxon>
        <taxon>Oligohymenophorea</taxon>
        <taxon>Peniculida</taxon>
        <taxon>Parameciidae</taxon>
        <taxon>Paramecium</taxon>
    </lineage>
</organism>
<gene>
    <name evidence="3" type="ORF">PSON_ATCC_30995.1.T1540076</name>
</gene>
<evidence type="ECO:0000313" key="4">
    <source>
        <dbReference type="Proteomes" id="UP000692954"/>
    </source>
</evidence>
<dbReference type="InterPro" id="IPR027074">
    <property type="entry name" value="Integrator_9su"/>
</dbReference>
<reference evidence="3" key="1">
    <citation type="submission" date="2021-01" db="EMBL/GenBank/DDBJ databases">
        <authorList>
            <consortium name="Genoscope - CEA"/>
            <person name="William W."/>
        </authorList>
    </citation>
    <scope>NUCLEOTIDE SEQUENCE</scope>
</reference>
<comment type="caution">
    <text evidence="3">The sequence shown here is derived from an EMBL/GenBank/DDBJ whole genome shotgun (WGS) entry which is preliminary data.</text>
</comment>
<comment type="subcellular location">
    <subcellularLocation>
        <location evidence="1">Nucleus</location>
    </subcellularLocation>
</comment>
<dbReference type="EMBL" id="CAJJDN010000154">
    <property type="protein sequence ID" value="CAD8124865.1"/>
    <property type="molecule type" value="Genomic_DNA"/>
</dbReference>
<dbReference type="GO" id="GO:0034472">
    <property type="term" value="P:snRNA 3'-end processing"/>
    <property type="evidence" value="ECO:0007669"/>
    <property type="project" value="TreeGrafter"/>
</dbReference>
<protein>
    <submittedName>
        <fullName evidence="3">Uncharacterized protein</fullName>
    </submittedName>
</protein>
<dbReference type="PANTHER" id="PTHR46094">
    <property type="entry name" value="INTEGRATOR COMPLEX SUBUNIT 9"/>
    <property type="match status" value="1"/>
</dbReference>
<evidence type="ECO:0000256" key="2">
    <source>
        <dbReference type="ARBA" id="ARBA00023242"/>
    </source>
</evidence>
<name>A0A8S1RDY2_9CILI</name>
<evidence type="ECO:0000313" key="3">
    <source>
        <dbReference type="EMBL" id="CAD8124865.1"/>
    </source>
</evidence>
<dbReference type="AlphaFoldDB" id="A0A8S1RDY2"/>
<dbReference type="Proteomes" id="UP000692954">
    <property type="component" value="Unassembled WGS sequence"/>
</dbReference>